<dbReference type="EMBL" id="JBIAJP010000010">
    <property type="protein sequence ID" value="MFF0007631.1"/>
    <property type="molecule type" value="Genomic_DNA"/>
</dbReference>
<dbReference type="SMART" id="SM00347">
    <property type="entry name" value="HTH_MARR"/>
    <property type="match status" value="1"/>
</dbReference>
<sequence>MDTATDLGRLIGPLRRAVLLRTRRAEDLPDLPEAQIELLRVLAEAGPLAPRDVASRLRVASSTVSNLVRTMTATGLVERRPSATDLRTVTLVASPDALDLLDRYDRVSTEELRRALTALTPDSRRAIEEALPALRELRGALEGPGGRPRR</sequence>
<gene>
    <name evidence="2" type="ORF">ACFYQT_29930</name>
</gene>
<dbReference type="InterPro" id="IPR036390">
    <property type="entry name" value="WH_DNA-bd_sf"/>
</dbReference>
<evidence type="ECO:0000313" key="2">
    <source>
        <dbReference type="EMBL" id="MFF0007631.1"/>
    </source>
</evidence>
<dbReference type="PANTHER" id="PTHR33164">
    <property type="entry name" value="TRANSCRIPTIONAL REGULATOR, MARR FAMILY"/>
    <property type="match status" value="1"/>
</dbReference>
<dbReference type="Proteomes" id="UP001601422">
    <property type="component" value="Unassembled WGS sequence"/>
</dbReference>
<name>A0ABW6N2Y0_9ACTN</name>
<dbReference type="InterPro" id="IPR036388">
    <property type="entry name" value="WH-like_DNA-bd_sf"/>
</dbReference>
<protein>
    <submittedName>
        <fullName evidence="2">MarR family winged helix-turn-helix transcriptional regulator</fullName>
    </submittedName>
</protein>
<dbReference type="InterPro" id="IPR039422">
    <property type="entry name" value="MarR/SlyA-like"/>
</dbReference>
<dbReference type="SUPFAM" id="SSF46785">
    <property type="entry name" value="Winged helix' DNA-binding domain"/>
    <property type="match status" value="1"/>
</dbReference>
<dbReference type="Gene3D" id="1.10.10.10">
    <property type="entry name" value="Winged helix-like DNA-binding domain superfamily/Winged helix DNA-binding domain"/>
    <property type="match status" value="1"/>
</dbReference>
<reference evidence="2 3" key="1">
    <citation type="submission" date="2024-10" db="EMBL/GenBank/DDBJ databases">
        <title>The Natural Products Discovery Center: Release of the First 8490 Sequenced Strains for Exploring Actinobacteria Biosynthetic Diversity.</title>
        <authorList>
            <person name="Kalkreuter E."/>
            <person name="Kautsar S.A."/>
            <person name="Yang D."/>
            <person name="Bader C.D."/>
            <person name="Teijaro C.N."/>
            <person name="Fluegel L."/>
            <person name="Davis C.M."/>
            <person name="Simpson J.R."/>
            <person name="Lauterbach L."/>
            <person name="Steele A.D."/>
            <person name="Gui C."/>
            <person name="Meng S."/>
            <person name="Li G."/>
            <person name="Viehrig K."/>
            <person name="Ye F."/>
            <person name="Su P."/>
            <person name="Kiefer A.F."/>
            <person name="Nichols A."/>
            <person name="Cepeda A.J."/>
            <person name="Yan W."/>
            <person name="Fan B."/>
            <person name="Jiang Y."/>
            <person name="Adhikari A."/>
            <person name="Zheng C.-J."/>
            <person name="Schuster L."/>
            <person name="Cowan T.M."/>
            <person name="Smanski M.J."/>
            <person name="Chevrette M.G."/>
            <person name="De Carvalho L.P.S."/>
            <person name="Shen B."/>
        </authorList>
    </citation>
    <scope>NUCLEOTIDE SEQUENCE [LARGE SCALE GENOMIC DNA]</scope>
    <source>
        <strain evidence="2 3">NPDC005497</strain>
    </source>
</reference>
<proteinExistence type="predicted"/>
<comment type="caution">
    <text evidence="2">The sequence shown here is derived from an EMBL/GenBank/DDBJ whole genome shotgun (WGS) entry which is preliminary data.</text>
</comment>
<keyword evidence="3" id="KW-1185">Reference proteome</keyword>
<dbReference type="InterPro" id="IPR000835">
    <property type="entry name" value="HTH_MarR-typ"/>
</dbReference>
<dbReference type="PROSITE" id="PS50995">
    <property type="entry name" value="HTH_MARR_2"/>
    <property type="match status" value="1"/>
</dbReference>
<evidence type="ECO:0000259" key="1">
    <source>
        <dbReference type="PROSITE" id="PS50995"/>
    </source>
</evidence>
<dbReference type="PANTHER" id="PTHR33164:SF43">
    <property type="entry name" value="HTH-TYPE TRANSCRIPTIONAL REPRESSOR YETL"/>
    <property type="match status" value="1"/>
</dbReference>
<dbReference type="RefSeq" id="WP_361950226.1">
    <property type="nucleotide sequence ID" value="NZ_JBEXVS010000071.1"/>
</dbReference>
<accession>A0ABW6N2Y0</accession>
<evidence type="ECO:0000313" key="3">
    <source>
        <dbReference type="Proteomes" id="UP001601422"/>
    </source>
</evidence>
<dbReference type="Pfam" id="PF12802">
    <property type="entry name" value="MarR_2"/>
    <property type="match status" value="1"/>
</dbReference>
<feature type="domain" description="HTH marR-type" evidence="1">
    <location>
        <begin position="4"/>
        <end position="136"/>
    </location>
</feature>
<organism evidence="2 3">
    <name type="scientific">Streptomyces tibetensis</name>
    <dbReference type="NCBI Taxonomy" id="2382123"/>
    <lineage>
        <taxon>Bacteria</taxon>
        <taxon>Bacillati</taxon>
        <taxon>Actinomycetota</taxon>
        <taxon>Actinomycetes</taxon>
        <taxon>Kitasatosporales</taxon>
        <taxon>Streptomycetaceae</taxon>
        <taxon>Streptomyces</taxon>
    </lineage>
</organism>